<dbReference type="RefSeq" id="WP_017511777.1">
    <property type="nucleotide sequence ID" value="NZ_CP037901.1"/>
</dbReference>
<sequence>MIKILVPVNGSECALDAVRYAAFLYRESGVAEVVLLNVQPPLEHSRASAFHSLAALREQESQDGECALEQASNILDDSGVRYTAMIGVGSPAQAVASAATTLNCDGIVIGVNLWSRIKACFGAGLASGIMRKTSVPVTVVKSAGASGALTSQPLPPVLPASHRHARPMLVVYP</sequence>
<dbReference type="Pfam" id="PF00582">
    <property type="entry name" value="Usp"/>
    <property type="match status" value="1"/>
</dbReference>
<accession>A0A482IY71</accession>
<dbReference type="SUPFAM" id="SSF52402">
    <property type="entry name" value="Adenine nucleotide alpha hydrolases-like"/>
    <property type="match status" value="1"/>
</dbReference>
<dbReference type="PANTHER" id="PTHR31964">
    <property type="entry name" value="ADENINE NUCLEOTIDE ALPHA HYDROLASES-LIKE SUPERFAMILY PROTEIN"/>
    <property type="match status" value="1"/>
</dbReference>
<dbReference type="OrthoDB" id="5512223at2"/>
<dbReference type="EMBL" id="CP037901">
    <property type="protein sequence ID" value="QBP13918.1"/>
    <property type="molecule type" value="Genomic_DNA"/>
</dbReference>
<name>A0A482IY71_9BURK</name>
<protein>
    <submittedName>
        <fullName evidence="2">Universal stress protein</fullName>
    </submittedName>
</protein>
<dbReference type="Proteomes" id="UP000253772">
    <property type="component" value="Chromosome c2"/>
</dbReference>
<reference evidence="2 3" key="1">
    <citation type="submission" date="2019-03" db="EMBL/GenBank/DDBJ databases">
        <title>Comparative insights into the high quality Complete genome sequence of highly metal resistant Cupriavidus metallidurans strain BS1 isolated from a gold-copper mine.</title>
        <authorList>
            <person name="Mazhar H.S."/>
            <person name="Rensing C."/>
        </authorList>
    </citation>
    <scope>NUCLEOTIDE SEQUENCE [LARGE SCALE GENOMIC DNA]</scope>
    <source>
        <strain evidence="2 3">BS1</strain>
    </source>
</reference>
<dbReference type="AlphaFoldDB" id="A0A482IY71"/>
<feature type="domain" description="UspA" evidence="1">
    <location>
        <begin position="3"/>
        <end position="141"/>
    </location>
</feature>
<dbReference type="InterPro" id="IPR006016">
    <property type="entry name" value="UspA"/>
</dbReference>
<dbReference type="InterPro" id="IPR014729">
    <property type="entry name" value="Rossmann-like_a/b/a_fold"/>
</dbReference>
<dbReference type="CDD" id="cd00293">
    <property type="entry name" value="USP-like"/>
    <property type="match status" value="1"/>
</dbReference>
<proteinExistence type="predicted"/>
<dbReference type="Gene3D" id="3.40.50.620">
    <property type="entry name" value="HUPs"/>
    <property type="match status" value="1"/>
</dbReference>
<evidence type="ECO:0000313" key="3">
    <source>
        <dbReference type="Proteomes" id="UP000253772"/>
    </source>
</evidence>
<gene>
    <name evidence="2" type="ORF">DDF84_030750</name>
</gene>
<organism evidence="2 3">
    <name type="scientific">Cupriavidus metallidurans</name>
    <dbReference type="NCBI Taxonomy" id="119219"/>
    <lineage>
        <taxon>Bacteria</taxon>
        <taxon>Pseudomonadati</taxon>
        <taxon>Pseudomonadota</taxon>
        <taxon>Betaproteobacteria</taxon>
        <taxon>Burkholderiales</taxon>
        <taxon>Burkholderiaceae</taxon>
        <taxon>Cupriavidus</taxon>
    </lineage>
</organism>
<evidence type="ECO:0000259" key="1">
    <source>
        <dbReference type="Pfam" id="PF00582"/>
    </source>
</evidence>
<dbReference type="PANTHER" id="PTHR31964:SF113">
    <property type="entry name" value="USPA DOMAIN-CONTAINING PROTEIN"/>
    <property type="match status" value="1"/>
</dbReference>
<evidence type="ECO:0000313" key="2">
    <source>
        <dbReference type="EMBL" id="QBP13918.1"/>
    </source>
</evidence>